<keyword evidence="1" id="KW-1133">Transmembrane helix</keyword>
<feature type="transmembrane region" description="Helical" evidence="1">
    <location>
        <begin position="45"/>
        <end position="67"/>
    </location>
</feature>
<keyword evidence="1" id="KW-0812">Transmembrane</keyword>
<accession>A0A1F5SG01</accession>
<reference evidence="2 3" key="1">
    <citation type="journal article" date="2016" name="Nat. Commun.">
        <title>Thousands of microbial genomes shed light on interconnected biogeochemical processes in an aquifer system.</title>
        <authorList>
            <person name="Anantharaman K."/>
            <person name="Brown C.T."/>
            <person name="Hug L.A."/>
            <person name="Sharon I."/>
            <person name="Castelle C.J."/>
            <person name="Probst A.J."/>
            <person name="Thomas B.C."/>
            <person name="Singh A."/>
            <person name="Wilkins M.J."/>
            <person name="Karaoz U."/>
            <person name="Brodie E.L."/>
            <person name="Williams K.H."/>
            <person name="Hubbard S.S."/>
            <person name="Banfield J.F."/>
        </authorList>
    </citation>
    <scope>NUCLEOTIDE SEQUENCE [LARGE SCALE GENOMIC DNA]</scope>
</reference>
<keyword evidence="1" id="KW-0472">Membrane</keyword>
<sequence length="145" mass="17296">MNTVFNDHEYGPSVYFFIFTVYLPVFIGLPFTLCTASSPLFIAAAKWLFISLFCLTLFVIAVINLLIRYSFLKHRSFLQEYRVLEKRISPVNLKSRFVFEQKMKFLEIVTVWKKTGETFDRAAAVLWQKEFKARFYKLEYFVPHY</sequence>
<feature type="transmembrane region" description="Helical" evidence="1">
    <location>
        <begin position="12"/>
        <end position="33"/>
    </location>
</feature>
<dbReference type="AlphaFoldDB" id="A0A1F5SG01"/>
<organism evidence="2 3">
    <name type="scientific">Candidatus Falkowbacteria bacterium RIFOXYA2_FULL_47_19</name>
    <dbReference type="NCBI Taxonomy" id="1797994"/>
    <lineage>
        <taxon>Bacteria</taxon>
        <taxon>Candidatus Falkowiibacteriota</taxon>
    </lineage>
</organism>
<proteinExistence type="predicted"/>
<name>A0A1F5SG01_9BACT</name>
<dbReference type="Proteomes" id="UP000178367">
    <property type="component" value="Unassembled WGS sequence"/>
</dbReference>
<gene>
    <name evidence="2" type="ORF">A2227_00355</name>
</gene>
<dbReference type="EMBL" id="MFGB01000020">
    <property type="protein sequence ID" value="OGF25648.1"/>
    <property type="molecule type" value="Genomic_DNA"/>
</dbReference>
<evidence type="ECO:0000313" key="3">
    <source>
        <dbReference type="Proteomes" id="UP000178367"/>
    </source>
</evidence>
<evidence type="ECO:0000313" key="2">
    <source>
        <dbReference type="EMBL" id="OGF25648.1"/>
    </source>
</evidence>
<protein>
    <submittedName>
        <fullName evidence="2">Uncharacterized protein</fullName>
    </submittedName>
</protein>
<evidence type="ECO:0000256" key="1">
    <source>
        <dbReference type="SAM" id="Phobius"/>
    </source>
</evidence>
<comment type="caution">
    <text evidence="2">The sequence shown here is derived from an EMBL/GenBank/DDBJ whole genome shotgun (WGS) entry which is preliminary data.</text>
</comment>